<dbReference type="Proteomes" id="UP000030106">
    <property type="component" value="Unassembled WGS sequence"/>
</dbReference>
<protein>
    <submittedName>
        <fullName evidence="1">Uncharacterized protein</fullName>
    </submittedName>
</protein>
<reference evidence="1 2" key="1">
    <citation type="submission" date="2012-10" db="EMBL/GenBank/DDBJ databases">
        <title>Genome sequencing and analysis of entomopathogenic fungi Beauveria bassiana D1-5.</title>
        <authorList>
            <person name="Li Q."/>
            <person name="Wang L."/>
            <person name="Zhang Z."/>
            <person name="Wang Q."/>
            <person name="Ren J."/>
            <person name="Wang M."/>
            <person name="Xu W."/>
            <person name="Wang J."/>
            <person name="Lu Y."/>
            <person name="Du Q."/>
            <person name="Sun Z."/>
        </authorList>
    </citation>
    <scope>NUCLEOTIDE SEQUENCE [LARGE SCALE GENOMIC DNA]</scope>
    <source>
        <strain evidence="1 2">D1-5</strain>
    </source>
</reference>
<dbReference type="HOGENOM" id="CLU_990417_0_0_1"/>
<proteinExistence type="predicted"/>
<dbReference type="EMBL" id="ANFO01000810">
    <property type="protein sequence ID" value="KGQ06474.1"/>
    <property type="molecule type" value="Genomic_DNA"/>
</dbReference>
<name>A0A0A2W0G4_BEABA</name>
<comment type="caution">
    <text evidence="1">The sequence shown here is derived from an EMBL/GenBank/DDBJ whole genome shotgun (WGS) entry which is preliminary data.</text>
</comment>
<organism evidence="1 2">
    <name type="scientific">Beauveria bassiana D1-5</name>
    <dbReference type="NCBI Taxonomy" id="1245745"/>
    <lineage>
        <taxon>Eukaryota</taxon>
        <taxon>Fungi</taxon>
        <taxon>Dikarya</taxon>
        <taxon>Ascomycota</taxon>
        <taxon>Pezizomycotina</taxon>
        <taxon>Sordariomycetes</taxon>
        <taxon>Hypocreomycetidae</taxon>
        <taxon>Hypocreales</taxon>
        <taxon>Cordycipitaceae</taxon>
        <taxon>Beauveria</taxon>
    </lineage>
</organism>
<evidence type="ECO:0000313" key="2">
    <source>
        <dbReference type="Proteomes" id="UP000030106"/>
    </source>
</evidence>
<evidence type="ECO:0000313" key="1">
    <source>
        <dbReference type="EMBL" id="KGQ06474.1"/>
    </source>
</evidence>
<gene>
    <name evidence="1" type="ORF">BBAD15_g8209</name>
</gene>
<dbReference type="AlphaFoldDB" id="A0A0A2W0G4"/>
<accession>A0A0A2W0G4</accession>
<sequence>MPRRETHIPRIGELEVFSQQRTSGRDQGPLDYHSISDVEPVWITLESALDVALCLHETPEGIQALTDLGVLIVQGLFRLGNGHTFGNRNMSEMRRHVILFLQIVRRRFPQVYIRSSGRSDAITDRRMWGTDVDDYDPKVAARFYVRDWIVDEVIRDPSRANIFKFHLVIALAHEIVHLFVGYLTGDPNVLTPPNLSARGHGSSTAGESGNYWERTFLGGTLEMWFPRGSVEAPGSAHAYLLLETSRGPRMARRISPTYIDNMVNRREYRVQGRAAQCCSKF</sequence>